<dbReference type="SUPFAM" id="SSF50630">
    <property type="entry name" value="Acid proteases"/>
    <property type="match status" value="1"/>
</dbReference>
<feature type="domain" description="Peptidase A1" evidence="7">
    <location>
        <begin position="43"/>
        <end position="423"/>
    </location>
</feature>
<evidence type="ECO:0000313" key="9">
    <source>
        <dbReference type="Proteomes" id="UP000325081"/>
    </source>
</evidence>
<comment type="caution">
    <text evidence="8">The sequence shown here is derived from an EMBL/GenBank/DDBJ whole genome shotgun (WGS) entry which is preliminary data.</text>
</comment>
<dbReference type="Gene3D" id="2.40.70.10">
    <property type="entry name" value="Acid Proteases"/>
    <property type="match status" value="2"/>
</dbReference>
<proteinExistence type="inferred from homology"/>
<dbReference type="Pfam" id="PF14543">
    <property type="entry name" value="TAXi_N"/>
    <property type="match status" value="1"/>
</dbReference>
<keyword evidence="9" id="KW-1185">Reference proteome</keyword>
<feature type="chain" id="PRO_5022718620" evidence="6">
    <location>
        <begin position="23"/>
        <end position="432"/>
    </location>
</feature>
<accession>A0A5A7PXY4</accession>
<dbReference type="PROSITE" id="PS51767">
    <property type="entry name" value="PEPTIDASE_A1"/>
    <property type="match status" value="1"/>
</dbReference>
<dbReference type="GO" id="GO:0006508">
    <property type="term" value="P:proteolysis"/>
    <property type="evidence" value="ECO:0007669"/>
    <property type="project" value="UniProtKB-KW"/>
</dbReference>
<protein>
    <submittedName>
        <fullName evidence="8">Eukaryotic aspartyl protease family protein</fullName>
    </submittedName>
</protein>
<evidence type="ECO:0000256" key="2">
    <source>
        <dbReference type="ARBA" id="ARBA00022670"/>
    </source>
</evidence>
<evidence type="ECO:0000256" key="6">
    <source>
        <dbReference type="SAM" id="SignalP"/>
    </source>
</evidence>
<evidence type="ECO:0000313" key="8">
    <source>
        <dbReference type="EMBL" id="GER37729.1"/>
    </source>
</evidence>
<dbReference type="PANTHER" id="PTHR13683:SF227">
    <property type="entry name" value="EUKARYOTIC ASPARTYL PROTEASE FAMILY PROTEIN"/>
    <property type="match status" value="1"/>
</dbReference>
<keyword evidence="6" id="KW-0732">Signal</keyword>
<dbReference type="EMBL" id="BKCP01005405">
    <property type="protein sequence ID" value="GER37729.1"/>
    <property type="molecule type" value="Genomic_DNA"/>
</dbReference>
<gene>
    <name evidence="8" type="ORF">STAS_14163</name>
</gene>
<keyword evidence="3" id="KW-0064">Aspartyl protease</keyword>
<organism evidence="8 9">
    <name type="scientific">Striga asiatica</name>
    <name type="common">Asiatic witchweed</name>
    <name type="synonym">Buchnera asiatica</name>
    <dbReference type="NCBI Taxonomy" id="4170"/>
    <lineage>
        <taxon>Eukaryota</taxon>
        <taxon>Viridiplantae</taxon>
        <taxon>Streptophyta</taxon>
        <taxon>Embryophyta</taxon>
        <taxon>Tracheophyta</taxon>
        <taxon>Spermatophyta</taxon>
        <taxon>Magnoliopsida</taxon>
        <taxon>eudicotyledons</taxon>
        <taxon>Gunneridae</taxon>
        <taxon>Pentapetalae</taxon>
        <taxon>asterids</taxon>
        <taxon>lamiids</taxon>
        <taxon>Lamiales</taxon>
        <taxon>Orobanchaceae</taxon>
        <taxon>Buchnereae</taxon>
        <taxon>Striga</taxon>
    </lineage>
</organism>
<dbReference type="InterPro" id="IPR021109">
    <property type="entry name" value="Peptidase_aspartic_dom_sf"/>
</dbReference>
<dbReference type="OrthoDB" id="2747330at2759"/>
<dbReference type="FunFam" id="2.40.70.10:FF:000015">
    <property type="entry name" value="Aspartyl protease family protein"/>
    <property type="match status" value="1"/>
</dbReference>
<evidence type="ECO:0000256" key="4">
    <source>
        <dbReference type="ARBA" id="ARBA00022801"/>
    </source>
</evidence>
<dbReference type="InterPro" id="IPR001461">
    <property type="entry name" value="Aspartic_peptidase_A1"/>
</dbReference>
<dbReference type="InterPro" id="IPR032861">
    <property type="entry name" value="TAXi_N"/>
</dbReference>
<evidence type="ECO:0000256" key="5">
    <source>
        <dbReference type="PIRSR" id="PIRSR601461-1"/>
    </source>
</evidence>
<dbReference type="InterPro" id="IPR033121">
    <property type="entry name" value="PEPTIDASE_A1"/>
</dbReference>
<dbReference type="Proteomes" id="UP000325081">
    <property type="component" value="Unassembled WGS sequence"/>
</dbReference>
<dbReference type="GO" id="GO:0004190">
    <property type="term" value="F:aspartic-type endopeptidase activity"/>
    <property type="evidence" value="ECO:0007669"/>
    <property type="project" value="UniProtKB-KW"/>
</dbReference>
<name>A0A5A7PXY4_STRAF</name>
<comment type="similarity">
    <text evidence="1">Belongs to the peptidase A1 family.</text>
</comment>
<reference evidence="9" key="1">
    <citation type="journal article" date="2019" name="Curr. Biol.">
        <title>Genome Sequence of Striga asiatica Provides Insight into the Evolution of Plant Parasitism.</title>
        <authorList>
            <person name="Yoshida S."/>
            <person name="Kim S."/>
            <person name="Wafula E.K."/>
            <person name="Tanskanen J."/>
            <person name="Kim Y.M."/>
            <person name="Honaas L."/>
            <person name="Yang Z."/>
            <person name="Spallek T."/>
            <person name="Conn C.E."/>
            <person name="Ichihashi Y."/>
            <person name="Cheong K."/>
            <person name="Cui S."/>
            <person name="Der J.P."/>
            <person name="Gundlach H."/>
            <person name="Jiao Y."/>
            <person name="Hori C."/>
            <person name="Ishida J.K."/>
            <person name="Kasahara H."/>
            <person name="Kiba T."/>
            <person name="Kim M.S."/>
            <person name="Koo N."/>
            <person name="Laohavisit A."/>
            <person name="Lee Y.H."/>
            <person name="Lumba S."/>
            <person name="McCourt P."/>
            <person name="Mortimer J.C."/>
            <person name="Mutuku J.M."/>
            <person name="Nomura T."/>
            <person name="Sasaki-Sekimoto Y."/>
            <person name="Seto Y."/>
            <person name="Wang Y."/>
            <person name="Wakatake T."/>
            <person name="Sakakibara H."/>
            <person name="Demura T."/>
            <person name="Yamaguchi S."/>
            <person name="Yoneyama K."/>
            <person name="Manabe R.I."/>
            <person name="Nelson D.C."/>
            <person name="Schulman A.H."/>
            <person name="Timko M.P."/>
            <person name="dePamphilis C.W."/>
            <person name="Choi D."/>
            <person name="Shirasu K."/>
        </authorList>
    </citation>
    <scope>NUCLEOTIDE SEQUENCE [LARGE SCALE GENOMIC DNA]</scope>
    <source>
        <strain evidence="9">cv. UVA1</strain>
    </source>
</reference>
<feature type="active site" evidence="5">
    <location>
        <position position="262"/>
    </location>
</feature>
<dbReference type="PANTHER" id="PTHR13683">
    <property type="entry name" value="ASPARTYL PROTEASES"/>
    <property type="match status" value="1"/>
</dbReference>
<keyword evidence="2 8" id="KW-0645">Protease</keyword>
<feature type="active site" evidence="5">
    <location>
        <position position="61"/>
    </location>
</feature>
<sequence>MQHQSRLYLKALVLYLVTCVAAADDPLYFTFPVNGNVYPRGFYNVTITIGPNQRPYILQIDTGSGLTWIQCDKPGARNYPAPNPPYNPEDRNVVVLRTDPVCSVVQNLLPPGFYEGKYCAYDIHYADGMSTQGFLVNDSVNLNLANGQLSPPLTFGCGHNQYLPNPNEPQYVDGVLGLSNVSFSFVSQISRQGLTQNAIGHCFSSKGDGYLSLGLGDLAKYEDFNWTTLFPTTNSDYYYLGKADLMLGGEVTDIRGLDIVFDSGSTYTYLNNLAYDAIYDLIEGYNNRQSSPLDKATDPNLPFCWKGPFTSVSDVSSYFSTLALNFSTNLQFAMGIESYLIISLSRAESNIGLKRGMLDNYGLELESSVDLSLVCGLNDLANVCLGILDGSEVGLGDLNVIGDISFQDKLVIYDNDRQLVGWDERDCSTIPS</sequence>
<feature type="signal peptide" evidence="6">
    <location>
        <begin position="1"/>
        <end position="22"/>
    </location>
</feature>
<evidence type="ECO:0000259" key="7">
    <source>
        <dbReference type="PROSITE" id="PS51767"/>
    </source>
</evidence>
<evidence type="ECO:0000256" key="3">
    <source>
        <dbReference type="ARBA" id="ARBA00022750"/>
    </source>
</evidence>
<dbReference type="AlphaFoldDB" id="A0A5A7PXY4"/>
<keyword evidence="4" id="KW-0378">Hydrolase</keyword>
<evidence type="ECO:0000256" key="1">
    <source>
        <dbReference type="ARBA" id="ARBA00007447"/>
    </source>
</evidence>